<evidence type="ECO:0000313" key="1">
    <source>
        <dbReference type="EMBL" id="PSK98812.1"/>
    </source>
</evidence>
<accession>A0A2P8DNL2</accession>
<name>A0A2P8DNL2_9ACTN</name>
<comment type="caution">
    <text evidence="1">The sequence shown here is derived from an EMBL/GenBank/DDBJ whole genome shotgun (WGS) entry which is preliminary data.</text>
</comment>
<dbReference type="EMBL" id="PYGA01000004">
    <property type="protein sequence ID" value="PSK98812.1"/>
    <property type="molecule type" value="Genomic_DNA"/>
</dbReference>
<dbReference type="RefSeq" id="WP_245928637.1">
    <property type="nucleotide sequence ID" value="NZ_PYGA01000004.1"/>
</dbReference>
<reference evidence="1 2" key="1">
    <citation type="submission" date="2018-03" db="EMBL/GenBank/DDBJ databases">
        <title>Genomic Encyclopedia of Archaeal and Bacterial Type Strains, Phase II (KMG-II): from individual species to whole genera.</title>
        <authorList>
            <person name="Goeker M."/>
        </authorList>
    </citation>
    <scope>NUCLEOTIDE SEQUENCE [LARGE SCALE GENOMIC DNA]</scope>
    <source>
        <strain evidence="1 2">DSM 45312</strain>
    </source>
</reference>
<dbReference type="Proteomes" id="UP000240542">
    <property type="component" value="Unassembled WGS sequence"/>
</dbReference>
<dbReference type="AlphaFoldDB" id="A0A2P8DNL2"/>
<protein>
    <recommendedName>
        <fullName evidence="3">Butirosin biosynthesis protein H-like</fullName>
    </recommendedName>
</protein>
<evidence type="ECO:0008006" key="3">
    <source>
        <dbReference type="Google" id="ProtNLM"/>
    </source>
</evidence>
<gene>
    <name evidence="1" type="ORF">CLV63_10436</name>
</gene>
<organism evidence="1 2">
    <name type="scientific">Murinocardiopsis flavida</name>
    <dbReference type="NCBI Taxonomy" id="645275"/>
    <lineage>
        <taxon>Bacteria</taxon>
        <taxon>Bacillati</taxon>
        <taxon>Actinomycetota</taxon>
        <taxon>Actinomycetes</taxon>
        <taxon>Streptosporangiales</taxon>
        <taxon>Nocardiopsidaceae</taxon>
        <taxon>Murinocardiopsis</taxon>
    </lineage>
</organism>
<evidence type="ECO:0000313" key="2">
    <source>
        <dbReference type="Proteomes" id="UP000240542"/>
    </source>
</evidence>
<keyword evidence="2" id="KW-1185">Reference proteome</keyword>
<proteinExistence type="predicted"/>
<sequence length="332" mass="33632">MTGTGGRASALNDGLGMPPYTGSGPYCYTHSLAMVLGPAAPAPAVIETLTGAPFGVQSIGGTLPLFDPYGWNPEVGLDAAIGLLGWRCERSAGGTAEEAPARLRAACVRGPALVGPVDMGLLAYQTGLPDDDPSGGDHYVVVLGVEDGTVLLHDPHGHPYATLPAAAFTASWRAAGVPYVEAGFVLRTGFVRERAVADAEALRRSLPNALDWLGGRTDRPMPPGSLGGAAAVEALASQVDAGLDPGVRALLAEFGVRVGARRLADAATCLGILGLAGPAAVATGQARILGGLQHPLVTGDDAALAAGLRRLAPTYERLRGALAAEVAERTGA</sequence>